<keyword evidence="1" id="KW-0001">2Fe-2S</keyword>
<evidence type="ECO:0000259" key="5">
    <source>
        <dbReference type="PROSITE" id="PS51296"/>
    </source>
</evidence>
<dbReference type="OrthoDB" id="9795104at2"/>
<dbReference type="HOGENOM" id="CLU_055690_5_0_0"/>
<reference evidence="6 7" key="1">
    <citation type="journal article" date="2009" name="Appl. Environ. Microbiol.">
        <title>Three genomes from the phylum Acidobacteria provide insight into the lifestyles of these microorganisms in soils.</title>
        <authorList>
            <person name="Ward N.L."/>
            <person name="Challacombe J.F."/>
            <person name="Janssen P.H."/>
            <person name="Henrissat B."/>
            <person name="Coutinho P.M."/>
            <person name="Wu M."/>
            <person name="Xie G."/>
            <person name="Haft D.H."/>
            <person name="Sait M."/>
            <person name="Badger J."/>
            <person name="Barabote R.D."/>
            <person name="Bradley B."/>
            <person name="Brettin T.S."/>
            <person name="Brinkac L.M."/>
            <person name="Bruce D."/>
            <person name="Creasy T."/>
            <person name="Daugherty S.C."/>
            <person name="Davidsen T.M."/>
            <person name="DeBoy R.T."/>
            <person name="Detter J.C."/>
            <person name="Dodson R.J."/>
            <person name="Durkin A.S."/>
            <person name="Ganapathy A."/>
            <person name="Gwinn-Giglio M."/>
            <person name="Han C.S."/>
            <person name="Khouri H."/>
            <person name="Kiss H."/>
            <person name="Kothari S.P."/>
            <person name="Madupu R."/>
            <person name="Nelson K.E."/>
            <person name="Nelson W.C."/>
            <person name="Paulsen I."/>
            <person name="Penn K."/>
            <person name="Ren Q."/>
            <person name="Rosovitz M.J."/>
            <person name="Selengut J.D."/>
            <person name="Shrivastava S."/>
            <person name="Sullivan S.A."/>
            <person name="Tapia R."/>
            <person name="Thompson L.S."/>
            <person name="Watkins K.L."/>
            <person name="Yang Q."/>
            <person name="Yu C."/>
            <person name="Zafar N."/>
            <person name="Zhou L."/>
            <person name="Kuske C.R."/>
        </authorList>
    </citation>
    <scope>NUCLEOTIDE SEQUENCE [LARGE SCALE GENOMIC DNA]</scope>
    <source>
        <strain evidence="6 7">Ellin345</strain>
    </source>
</reference>
<dbReference type="STRING" id="204669.Acid345_3347"/>
<evidence type="ECO:0000313" key="6">
    <source>
        <dbReference type="EMBL" id="ABF42348.1"/>
    </source>
</evidence>
<evidence type="ECO:0000256" key="1">
    <source>
        <dbReference type="ARBA" id="ARBA00022714"/>
    </source>
</evidence>
<evidence type="ECO:0000256" key="4">
    <source>
        <dbReference type="ARBA" id="ARBA00023014"/>
    </source>
</evidence>
<dbReference type="PANTHER" id="PTHR21496:SF23">
    <property type="entry name" value="3-PHENYLPROPIONATE_CINNAMIC ACID DIOXYGENASE FERREDOXIN SUBUNIT"/>
    <property type="match status" value="1"/>
</dbReference>
<keyword evidence="3" id="KW-0408">Iron</keyword>
<dbReference type="KEGG" id="aba:Acid345_3347"/>
<dbReference type="InterPro" id="IPR036922">
    <property type="entry name" value="Rieske_2Fe-2S_sf"/>
</dbReference>
<protein>
    <submittedName>
        <fullName evidence="6">Rieske (2Fe-2S) oxidoreductase</fullName>
    </submittedName>
</protein>
<proteinExistence type="predicted"/>
<organism evidence="6 7">
    <name type="scientific">Koribacter versatilis (strain Ellin345)</name>
    <dbReference type="NCBI Taxonomy" id="204669"/>
    <lineage>
        <taxon>Bacteria</taxon>
        <taxon>Pseudomonadati</taxon>
        <taxon>Acidobacteriota</taxon>
        <taxon>Terriglobia</taxon>
        <taxon>Terriglobales</taxon>
        <taxon>Candidatus Korobacteraceae</taxon>
        <taxon>Candidatus Korobacter</taxon>
    </lineage>
</organism>
<dbReference type="Gene3D" id="2.102.10.10">
    <property type="entry name" value="Rieske [2Fe-2S] iron-sulphur domain"/>
    <property type="match status" value="1"/>
</dbReference>
<evidence type="ECO:0000256" key="3">
    <source>
        <dbReference type="ARBA" id="ARBA00023004"/>
    </source>
</evidence>
<dbReference type="RefSeq" id="WP_011524147.1">
    <property type="nucleotide sequence ID" value="NC_008009.1"/>
</dbReference>
<dbReference type="EnsemblBacteria" id="ABF42348">
    <property type="protein sequence ID" value="ABF42348"/>
    <property type="gene ID" value="Acid345_3347"/>
</dbReference>
<dbReference type="EMBL" id="CP000360">
    <property type="protein sequence ID" value="ABF42348.1"/>
    <property type="molecule type" value="Genomic_DNA"/>
</dbReference>
<dbReference type="InterPro" id="IPR017941">
    <property type="entry name" value="Rieske_2Fe-2S"/>
</dbReference>
<dbReference type="GO" id="GO:0051537">
    <property type="term" value="F:2 iron, 2 sulfur cluster binding"/>
    <property type="evidence" value="ECO:0007669"/>
    <property type="project" value="UniProtKB-KW"/>
</dbReference>
<dbReference type="eggNOG" id="COG2146">
    <property type="taxonomic scope" value="Bacteria"/>
</dbReference>
<dbReference type="CDD" id="cd03467">
    <property type="entry name" value="Rieske"/>
    <property type="match status" value="1"/>
</dbReference>
<sequence>MSEFRKIAIVSELPPLGEGREFVVEQRTICIANENGKYVAMNNVCAHRGGPLGQGVVDEGKMVCPWHGWQFDLVTGKSEQSATLGVDVYELKIEGDDVLVKI</sequence>
<gene>
    <name evidence="6" type="ordered locus">Acid345_3347</name>
</gene>
<keyword evidence="4" id="KW-0411">Iron-sulfur</keyword>
<dbReference type="AlphaFoldDB" id="Q1ILA2"/>
<keyword evidence="7" id="KW-1185">Reference proteome</keyword>
<dbReference type="PANTHER" id="PTHR21496">
    <property type="entry name" value="FERREDOXIN-RELATED"/>
    <property type="match status" value="1"/>
</dbReference>
<dbReference type="PROSITE" id="PS51296">
    <property type="entry name" value="RIESKE"/>
    <property type="match status" value="1"/>
</dbReference>
<keyword evidence="2" id="KW-0479">Metal-binding</keyword>
<dbReference type="Pfam" id="PF00355">
    <property type="entry name" value="Rieske"/>
    <property type="match status" value="1"/>
</dbReference>
<evidence type="ECO:0000256" key="2">
    <source>
        <dbReference type="ARBA" id="ARBA00022723"/>
    </source>
</evidence>
<dbReference type="Proteomes" id="UP000002432">
    <property type="component" value="Chromosome"/>
</dbReference>
<dbReference type="SUPFAM" id="SSF50022">
    <property type="entry name" value="ISP domain"/>
    <property type="match status" value="1"/>
</dbReference>
<evidence type="ECO:0000313" key="7">
    <source>
        <dbReference type="Proteomes" id="UP000002432"/>
    </source>
</evidence>
<dbReference type="GO" id="GO:0046872">
    <property type="term" value="F:metal ion binding"/>
    <property type="evidence" value="ECO:0007669"/>
    <property type="project" value="UniProtKB-KW"/>
</dbReference>
<accession>Q1ILA2</accession>
<feature type="domain" description="Rieske" evidence="5">
    <location>
        <begin position="5"/>
        <end position="100"/>
    </location>
</feature>
<name>Q1ILA2_KORVE</name>